<dbReference type="EMBL" id="CAJVQA010020315">
    <property type="protein sequence ID" value="CAG8763018.1"/>
    <property type="molecule type" value="Genomic_DNA"/>
</dbReference>
<comment type="caution">
    <text evidence="1">The sequence shown here is derived from an EMBL/GenBank/DDBJ whole genome shotgun (WGS) entry which is preliminary data.</text>
</comment>
<evidence type="ECO:0000313" key="1">
    <source>
        <dbReference type="EMBL" id="CAG8763018.1"/>
    </source>
</evidence>
<sequence>MRVAQTTSYKAKEFAEYLLRIGNDTETTIANNLICLSDKIVIHLQKDEDSINLLTNAMYQNLSENATNTLFMTERAILTPLNSDVNKLNEKIMTKYSEKQ</sequence>
<gene>
    <name evidence="1" type="ORF">CPELLU_LOCUS15430</name>
</gene>
<reference evidence="1" key="1">
    <citation type="submission" date="2021-06" db="EMBL/GenBank/DDBJ databases">
        <authorList>
            <person name="Kallberg Y."/>
            <person name="Tangrot J."/>
            <person name="Rosling A."/>
        </authorList>
    </citation>
    <scope>NUCLEOTIDE SEQUENCE</scope>
    <source>
        <strain evidence="1">FL966</strain>
    </source>
</reference>
<dbReference type="OrthoDB" id="3691720at2759"/>
<dbReference type="AlphaFoldDB" id="A0A9N9NR93"/>
<evidence type="ECO:0000313" key="2">
    <source>
        <dbReference type="Proteomes" id="UP000789759"/>
    </source>
</evidence>
<organism evidence="1 2">
    <name type="scientific">Cetraspora pellucida</name>
    <dbReference type="NCBI Taxonomy" id="1433469"/>
    <lineage>
        <taxon>Eukaryota</taxon>
        <taxon>Fungi</taxon>
        <taxon>Fungi incertae sedis</taxon>
        <taxon>Mucoromycota</taxon>
        <taxon>Glomeromycotina</taxon>
        <taxon>Glomeromycetes</taxon>
        <taxon>Diversisporales</taxon>
        <taxon>Gigasporaceae</taxon>
        <taxon>Cetraspora</taxon>
    </lineage>
</organism>
<name>A0A9N9NR93_9GLOM</name>
<dbReference type="Proteomes" id="UP000789759">
    <property type="component" value="Unassembled WGS sequence"/>
</dbReference>
<proteinExistence type="predicted"/>
<accession>A0A9N9NR93</accession>
<protein>
    <submittedName>
        <fullName evidence="1">9486_t:CDS:1</fullName>
    </submittedName>
</protein>
<keyword evidence="2" id="KW-1185">Reference proteome</keyword>